<evidence type="ECO:0000313" key="4">
    <source>
        <dbReference type="Proteomes" id="UP000824037"/>
    </source>
</evidence>
<reference evidence="3" key="1">
    <citation type="journal article" date="2021" name="PeerJ">
        <title>Extensive microbial diversity within the chicken gut microbiome revealed by metagenomics and culture.</title>
        <authorList>
            <person name="Gilroy R."/>
            <person name="Ravi A."/>
            <person name="Getino M."/>
            <person name="Pursley I."/>
            <person name="Horton D.L."/>
            <person name="Alikhan N.F."/>
            <person name="Baker D."/>
            <person name="Gharbi K."/>
            <person name="Hall N."/>
            <person name="Watson M."/>
            <person name="Adriaenssens E.M."/>
            <person name="Foster-Nyarko E."/>
            <person name="Jarju S."/>
            <person name="Secka A."/>
            <person name="Antonio M."/>
            <person name="Oren A."/>
            <person name="Chaudhuri R.R."/>
            <person name="La Ragione R."/>
            <person name="Hildebrand F."/>
            <person name="Pallen M.J."/>
        </authorList>
    </citation>
    <scope>NUCLEOTIDE SEQUENCE</scope>
    <source>
        <strain evidence="3">ChiGjej4B4-7305</strain>
    </source>
</reference>
<gene>
    <name evidence="3" type="ORF">H9815_19680</name>
</gene>
<dbReference type="Pfam" id="PF06439">
    <property type="entry name" value="3keto-disac_hyd"/>
    <property type="match status" value="1"/>
</dbReference>
<accession>A0A9D2J625</accession>
<feature type="signal peptide" evidence="1">
    <location>
        <begin position="1"/>
        <end position="33"/>
    </location>
</feature>
<dbReference type="InterPro" id="IPR010496">
    <property type="entry name" value="AL/BT2_dom"/>
</dbReference>
<evidence type="ECO:0000313" key="3">
    <source>
        <dbReference type="EMBL" id="HIZ38001.1"/>
    </source>
</evidence>
<dbReference type="PANTHER" id="PTHR40469">
    <property type="entry name" value="SECRETED GLYCOSYL HYDROLASE"/>
    <property type="match status" value="1"/>
</dbReference>
<feature type="chain" id="PRO_5038854990" evidence="1">
    <location>
        <begin position="34"/>
        <end position="231"/>
    </location>
</feature>
<dbReference type="PANTHER" id="PTHR40469:SF2">
    <property type="entry name" value="GALACTOSE-BINDING DOMAIN-LIKE SUPERFAMILY PROTEIN"/>
    <property type="match status" value="1"/>
</dbReference>
<dbReference type="EMBL" id="DXBY01000333">
    <property type="protein sequence ID" value="HIZ38001.1"/>
    <property type="molecule type" value="Genomic_DNA"/>
</dbReference>
<reference evidence="3" key="2">
    <citation type="submission" date="2021-04" db="EMBL/GenBank/DDBJ databases">
        <authorList>
            <person name="Gilroy R."/>
        </authorList>
    </citation>
    <scope>NUCLEOTIDE SEQUENCE</scope>
    <source>
        <strain evidence="3">ChiGjej4B4-7305</strain>
    </source>
</reference>
<evidence type="ECO:0000256" key="1">
    <source>
        <dbReference type="SAM" id="SignalP"/>
    </source>
</evidence>
<organism evidence="3 4">
    <name type="scientific">Candidatus Ruania gallistercoris</name>
    <dbReference type="NCBI Taxonomy" id="2838746"/>
    <lineage>
        <taxon>Bacteria</taxon>
        <taxon>Bacillati</taxon>
        <taxon>Actinomycetota</taxon>
        <taxon>Actinomycetes</taxon>
        <taxon>Micrococcales</taxon>
        <taxon>Ruaniaceae</taxon>
        <taxon>Ruania</taxon>
    </lineage>
</organism>
<name>A0A9D2J625_9MICO</name>
<sequence>MLRRPQHRRRGLRDLSGAALALLAVTVTLSACAATEEPDCADRAEEPGYRVLFDGSRSSLEQWQMTGPGTFELSSGCSMVTSGGMGLLWYPEEFEDYILTLDWAITDDDNSGVFVGFPDPEGDVWTAVNHGYEIQIDPSDSPERTTGSIYTFQGADIQARDQAVNPPGEWNSYRIIVRDGRIQVDLNGTLVNDFTSDDPGRDLSSGRIGLQNHGEHDAVHFRNVRILELTS</sequence>
<evidence type="ECO:0000259" key="2">
    <source>
        <dbReference type="Pfam" id="PF06439"/>
    </source>
</evidence>
<dbReference type="AlphaFoldDB" id="A0A9D2J625"/>
<dbReference type="PROSITE" id="PS51257">
    <property type="entry name" value="PROKAR_LIPOPROTEIN"/>
    <property type="match status" value="1"/>
</dbReference>
<comment type="caution">
    <text evidence="3">The sequence shown here is derived from an EMBL/GenBank/DDBJ whole genome shotgun (WGS) entry which is preliminary data.</text>
</comment>
<proteinExistence type="predicted"/>
<keyword evidence="1" id="KW-0732">Signal</keyword>
<dbReference type="GO" id="GO:0016787">
    <property type="term" value="F:hydrolase activity"/>
    <property type="evidence" value="ECO:0007669"/>
    <property type="project" value="InterPro"/>
</dbReference>
<feature type="domain" description="3-keto-alpha-glucoside-1,2-lyase/3-keto-2-hydroxy-glucal hydratase" evidence="2">
    <location>
        <begin position="48"/>
        <end position="226"/>
    </location>
</feature>
<dbReference type="Gene3D" id="2.60.120.560">
    <property type="entry name" value="Exo-inulinase, domain 1"/>
    <property type="match status" value="1"/>
</dbReference>
<dbReference type="Proteomes" id="UP000824037">
    <property type="component" value="Unassembled WGS sequence"/>
</dbReference>
<protein>
    <submittedName>
        <fullName evidence="3">DUF1080 domain-containing protein</fullName>
    </submittedName>
</protein>